<keyword evidence="3" id="KW-1185">Reference proteome</keyword>
<organism evidence="2 3">
    <name type="scientific">Dendryphion nanum</name>
    <dbReference type="NCBI Taxonomy" id="256645"/>
    <lineage>
        <taxon>Eukaryota</taxon>
        <taxon>Fungi</taxon>
        <taxon>Dikarya</taxon>
        <taxon>Ascomycota</taxon>
        <taxon>Pezizomycotina</taxon>
        <taxon>Dothideomycetes</taxon>
        <taxon>Pleosporomycetidae</taxon>
        <taxon>Pleosporales</taxon>
        <taxon>Torulaceae</taxon>
        <taxon>Dendryphion</taxon>
    </lineage>
</organism>
<feature type="region of interest" description="Disordered" evidence="1">
    <location>
        <begin position="1"/>
        <end position="20"/>
    </location>
</feature>
<protein>
    <submittedName>
        <fullName evidence="2">Uncharacterized protein</fullName>
    </submittedName>
</protein>
<gene>
    <name evidence="2" type="ORF">B0J11DRAFT_7229</name>
</gene>
<accession>A0A9P9IZR0</accession>
<dbReference type="Proteomes" id="UP000700596">
    <property type="component" value="Unassembled WGS sequence"/>
</dbReference>
<feature type="region of interest" description="Disordered" evidence="1">
    <location>
        <begin position="76"/>
        <end position="181"/>
    </location>
</feature>
<proteinExistence type="predicted"/>
<feature type="compositionally biased region" description="Low complexity" evidence="1">
    <location>
        <begin position="92"/>
        <end position="103"/>
    </location>
</feature>
<feature type="compositionally biased region" description="Low complexity" evidence="1">
    <location>
        <begin position="117"/>
        <end position="131"/>
    </location>
</feature>
<evidence type="ECO:0000313" key="2">
    <source>
        <dbReference type="EMBL" id="KAH7138106.1"/>
    </source>
</evidence>
<reference evidence="2" key="1">
    <citation type="journal article" date="2021" name="Nat. Commun.">
        <title>Genetic determinants of endophytism in the Arabidopsis root mycobiome.</title>
        <authorList>
            <person name="Mesny F."/>
            <person name="Miyauchi S."/>
            <person name="Thiergart T."/>
            <person name="Pickel B."/>
            <person name="Atanasova L."/>
            <person name="Karlsson M."/>
            <person name="Huettel B."/>
            <person name="Barry K.W."/>
            <person name="Haridas S."/>
            <person name="Chen C."/>
            <person name="Bauer D."/>
            <person name="Andreopoulos W."/>
            <person name="Pangilinan J."/>
            <person name="LaButti K."/>
            <person name="Riley R."/>
            <person name="Lipzen A."/>
            <person name="Clum A."/>
            <person name="Drula E."/>
            <person name="Henrissat B."/>
            <person name="Kohler A."/>
            <person name="Grigoriev I.V."/>
            <person name="Martin F.M."/>
            <person name="Hacquard S."/>
        </authorList>
    </citation>
    <scope>NUCLEOTIDE SEQUENCE</scope>
    <source>
        <strain evidence="2">MPI-CAGE-CH-0243</strain>
    </source>
</reference>
<evidence type="ECO:0000313" key="3">
    <source>
        <dbReference type="Proteomes" id="UP000700596"/>
    </source>
</evidence>
<comment type="caution">
    <text evidence="2">The sequence shown here is derived from an EMBL/GenBank/DDBJ whole genome shotgun (WGS) entry which is preliminary data.</text>
</comment>
<name>A0A9P9IZR0_9PLEO</name>
<evidence type="ECO:0000256" key="1">
    <source>
        <dbReference type="SAM" id="MobiDB-lite"/>
    </source>
</evidence>
<dbReference type="EMBL" id="JAGMWT010000001">
    <property type="protein sequence ID" value="KAH7138106.1"/>
    <property type="molecule type" value="Genomic_DNA"/>
</dbReference>
<sequence>MEAKSRRLPRHPPLPINRSLAQPPSLCPVQRCRVLHQHFLKNKINTPQLCCVVVVVVPLLCRTSRCAPVLRVEPHPRAATHRPQPSSPRPLTPTLLLSTPPQSASRDFASPDSRSGHPSTDSLLSTLHTTHGASPTTPSHSWARPSVTTTPPLSTSQHLPGGFQTSAERPLPAHTLLHLNT</sequence>
<dbReference type="AlphaFoldDB" id="A0A9P9IZR0"/>
<feature type="compositionally biased region" description="Basic residues" evidence="1">
    <location>
        <begin position="1"/>
        <end position="10"/>
    </location>
</feature>
<feature type="compositionally biased region" description="Low complexity" evidence="1">
    <location>
        <begin position="145"/>
        <end position="156"/>
    </location>
</feature>